<dbReference type="EMBL" id="BLAD01000036">
    <property type="protein sequence ID" value="GER98337.1"/>
    <property type="molecule type" value="Genomic_DNA"/>
</dbReference>
<comment type="caution">
    <text evidence="1">The sequence shown here is derived from an EMBL/GenBank/DDBJ whole genome shotgun (WGS) entry which is preliminary data.</text>
</comment>
<accession>A0A5M3VVA6</accession>
<dbReference type="Gene3D" id="3.40.50.1820">
    <property type="entry name" value="alpha/beta hydrolase"/>
    <property type="match status" value="1"/>
</dbReference>
<reference evidence="1 2" key="1">
    <citation type="submission" date="2019-10" db="EMBL/GenBank/DDBJ databases">
        <title>Whole genome shotgun sequence of Acrocarpospora corrugata NBRC 13972.</title>
        <authorList>
            <person name="Ichikawa N."/>
            <person name="Kimura A."/>
            <person name="Kitahashi Y."/>
            <person name="Komaki H."/>
            <person name="Oguchi A."/>
        </authorList>
    </citation>
    <scope>NUCLEOTIDE SEQUENCE [LARGE SCALE GENOMIC DNA]</scope>
    <source>
        <strain evidence="1 2">NBRC 13972</strain>
    </source>
</reference>
<dbReference type="Proteomes" id="UP000334990">
    <property type="component" value="Unassembled WGS sequence"/>
</dbReference>
<organism evidence="1 2">
    <name type="scientific">Acrocarpospora corrugata</name>
    <dbReference type="NCBI Taxonomy" id="35763"/>
    <lineage>
        <taxon>Bacteria</taxon>
        <taxon>Bacillati</taxon>
        <taxon>Actinomycetota</taxon>
        <taxon>Actinomycetes</taxon>
        <taxon>Streptosporangiales</taxon>
        <taxon>Streptosporangiaceae</taxon>
        <taxon>Acrocarpospora</taxon>
    </lineage>
</organism>
<proteinExistence type="predicted"/>
<protein>
    <recommendedName>
        <fullName evidence="3">Fungal lipase-like domain-containing protein</fullName>
    </recommendedName>
</protein>
<dbReference type="AlphaFoldDB" id="A0A5M3VVA6"/>
<dbReference type="RefSeq" id="WP_155334788.1">
    <property type="nucleotide sequence ID" value="NZ_BAAABN010000078.1"/>
</dbReference>
<dbReference type="SUPFAM" id="SSF53474">
    <property type="entry name" value="alpha/beta-Hydrolases"/>
    <property type="match status" value="1"/>
</dbReference>
<sequence length="459" mass="49100">MSGADEPKDRRRLLQVAAELVAVAEQIEAVSVRATAALTRELRPGALLRAVPGFRPQRRLFRALTRRAGLGIAFSGGPLGRPIARLSGLAGPGRLAVHVLVLSLRLRIAAVELSHPEVARDPVLRRLIEAISQDRDVAAARALRALFKDRGAEDALSAIAPMFGEILALRALLDENPFNDAVGWAMATGKCVMNTDPILGITTRVMSSMDRGVGAALPTEPTPEEIARLRTGHSIVAILRNIDAIGTDGRVLLQSVLGPDDVVRYVVQAPGMRPGGPRNDSPQDLVGAFRNTVLHASPYTGALKDAIDQFGVPDGAEIALVGHSAGGSAVMNLAQDPGFCGRYRVTHVIAAGSPIDFKTPADPRTWISSITNQHDLIPVLDGQGSGTCFDLHPTWYTVDYADATHRFPLCHSVAQYAANLAGDLPEARGHIDAQLTPYRGSLIRSQLYLMLDHPPKDPP</sequence>
<name>A0A5M3VVA6_9ACTN</name>
<evidence type="ECO:0008006" key="3">
    <source>
        <dbReference type="Google" id="ProtNLM"/>
    </source>
</evidence>
<gene>
    <name evidence="1" type="ORF">Acor_03990</name>
</gene>
<dbReference type="InterPro" id="IPR029058">
    <property type="entry name" value="AB_hydrolase_fold"/>
</dbReference>
<dbReference type="OrthoDB" id="5095936at2"/>
<keyword evidence="2" id="KW-1185">Reference proteome</keyword>
<evidence type="ECO:0000313" key="1">
    <source>
        <dbReference type="EMBL" id="GER98337.1"/>
    </source>
</evidence>
<evidence type="ECO:0000313" key="2">
    <source>
        <dbReference type="Proteomes" id="UP000334990"/>
    </source>
</evidence>